<protein>
    <submittedName>
        <fullName evidence="1">Uncharacterized protein</fullName>
    </submittedName>
</protein>
<name>A0A0F9MUG8_9ZZZZ</name>
<evidence type="ECO:0000313" key="1">
    <source>
        <dbReference type="EMBL" id="KKN09374.1"/>
    </source>
</evidence>
<proteinExistence type="predicted"/>
<reference evidence="1" key="1">
    <citation type="journal article" date="2015" name="Nature">
        <title>Complex archaea that bridge the gap between prokaryotes and eukaryotes.</title>
        <authorList>
            <person name="Spang A."/>
            <person name="Saw J.H."/>
            <person name="Jorgensen S.L."/>
            <person name="Zaremba-Niedzwiedzka K."/>
            <person name="Martijn J."/>
            <person name="Lind A.E."/>
            <person name="van Eijk R."/>
            <person name="Schleper C."/>
            <person name="Guy L."/>
            <person name="Ettema T.J."/>
        </authorList>
    </citation>
    <scope>NUCLEOTIDE SEQUENCE</scope>
</reference>
<dbReference type="AlphaFoldDB" id="A0A0F9MUG8"/>
<dbReference type="EMBL" id="LAZR01004355">
    <property type="protein sequence ID" value="KKN09374.1"/>
    <property type="molecule type" value="Genomic_DNA"/>
</dbReference>
<gene>
    <name evidence="1" type="ORF">LCGC14_1047250</name>
</gene>
<organism evidence="1">
    <name type="scientific">marine sediment metagenome</name>
    <dbReference type="NCBI Taxonomy" id="412755"/>
    <lineage>
        <taxon>unclassified sequences</taxon>
        <taxon>metagenomes</taxon>
        <taxon>ecological metagenomes</taxon>
    </lineage>
</organism>
<accession>A0A0F9MUG8</accession>
<sequence>MAGNTRGKLKEHFEGVHKNFDWILHHIAISATLIENQLSQSPQFEVVKGDEEKEQAFFNENSMYRAVIALGEGVSTLDELAKNVYSSF</sequence>
<comment type="caution">
    <text evidence="1">The sequence shown here is derived from an EMBL/GenBank/DDBJ whole genome shotgun (WGS) entry which is preliminary data.</text>
</comment>